<dbReference type="InterPro" id="IPR036691">
    <property type="entry name" value="Endo/exonu/phosph_ase_sf"/>
</dbReference>
<dbReference type="Pfam" id="PF03372">
    <property type="entry name" value="Exo_endo_phos"/>
    <property type="match status" value="1"/>
</dbReference>
<feature type="region of interest" description="Disordered" evidence="1">
    <location>
        <begin position="381"/>
        <end position="404"/>
    </location>
</feature>
<feature type="domain" description="DUF4283" evidence="3">
    <location>
        <begin position="47"/>
        <end position="114"/>
    </location>
</feature>
<dbReference type="InterPro" id="IPR005135">
    <property type="entry name" value="Endo/exonuclease/phosphatase"/>
</dbReference>
<dbReference type="SUPFAM" id="SSF56219">
    <property type="entry name" value="DNase I-like"/>
    <property type="match status" value="1"/>
</dbReference>
<reference evidence="4" key="2">
    <citation type="journal article" date="2024" name="Plant">
        <title>Genomic evolution and insights into agronomic trait innovations of Sesamum species.</title>
        <authorList>
            <person name="Miao H."/>
            <person name="Wang L."/>
            <person name="Qu L."/>
            <person name="Liu H."/>
            <person name="Sun Y."/>
            <person name="Le M."/>
            <person name="Wang Q."/>
            <person name="Wei S."/>
            <person name="Zheng Y."/>
            <person name="Lin W."/>
            <person name="Duan Y."/>
            <person name="Cao H."/>
            <person name="Xiong S."/>
            <person name="Wang X."/>
            <person name="Wei L."/>
            <person name="Li C."/>
            <person name="Ma Q."/>
            <person name="Ju M."/>
            <person name="Zhao R."/>
            <person name="Li G."/>
            <person name="Mu C."/>
            <person name="Tian Q."/>
            <person name="Mei H."/>
            <person name="Zhang T."/>
            <person name="Gao T."/>
            <person name="Zhang H."/>
        </authorList>
    </citation>
    <scope>NUCLEOTIDE SEQUENCE</scope>
    <source>
        <strain evidence="4">G01</strain>
    </source>
</reference>
<dbReference type="AlphaFoldDB" id="A0AAW2JG25"/>
<accession>A0AAW2JG25</accession>
<organism evidence="4">
    <name type="scientific">Sesamum angustifolium</name>
    <dbReference type="NCBI Taxonomy" id="2727405"/>
    <lineage>
        <taxon>Eukaryota</taxon>
        <taxon>Viridiplantae</taxon>
        <taxon>Streptophyta</taxon>
        <taxon>Embryophyta</taxon>
        <taxon>Tracheophyta</taxon>
        <taxon>Spermatophyta</taxon>
        <taxon>Magnoliopsida</taxon>
        <taxon>eudicotyledons</taxon>
        <taxon>Gunneridae</taxon>
        <taxon>Pentapetalae</taxon>
        <taxon>asterids</taxon>
        <taxon>lamiids</taxon>
        <taxon>Lamiales</taxon>
        <taxon>Pedaliaceae</taxon>
        <taxon>Sesamum</taxon>
    </lineage>
</organism>
<dbReference type="EMBL" id="JACGWK010001071">
    <property type="protein sequence ID" value="KAL0293181.1"/>
    <property type="molecule type" value="Genomic_DNA"/>
</dbReference>
<feature type="compositionally biased region" description="Acidic residues" evidence="1">
    <location>
        <begin position="271"/>
        <end position="285"/>
    </location>
</feature>
<gene>
    <name evidence="4" type="ORF">Sangu_3243100</name>
</gene>
<dbReference type="PANTHER" id="PTHR31286:SF179">
    <property type="entry name" value="RNASE H TYPE-1 DOMAIN-CONTAINING PROTEIN"/>
    <property type="match status" value="1"/>
</dbReference>
<protein>
    <recommendedName>
        <fullName evidence="5">DUF4283 domain-containing protein</fullName>
    </recommendedName>
</protein>
<feature type="region of interest" description="Disordered" evidence="1">
    <location>
        <begin position="253"/>
        <end position="286"/>
    </location>
</feature>
<name>A0AAW2JG25_9LAMI</name>
<proteinExistence type="predicted"/>
<dbReference type="InterPro" id="IPR040256">
    <property type="entry name" value="At4g02000-like"/>
</dbReference>
<reference evidence="4" key="1">
    <citation type="submission" date="2020-06" db="EMBL/GenBank/DDBJ databases">
        <authorList>
            <person name="Li T."/>
            <person name="Hu X."/>
            <person name="Zhang T."/>
            <person name="Song X."/>
            <person name="Zhang H."/>
            <person name="Dai N."/>
            <person name="Sheng W."/>
            <person name="Hou X."/>
            <person name="Wei L."/>
        </authorList>
    </citation>
    <scope>NUCLEOTIDE SEQUENCE</scope>
    <source>
        <strain evidence="4">G01</strain>
        <tissue evidence="4">Leaf</tissue>
    </source>
</reference>
<comment type="caution">
    <text evidence="4">The sequence shown here is derived from an EMBL/GenBank/DDBJ whole genome shotgun (WGS) entry which is preliminary data.</text>
</comment>
<evidence type="ECO:0000313" key="4">
    <source>
        <dbReference type="EMBL" id="KAL0293181.1"/>
    </source>
</evidence>
<dbReference type="Pfam" id="PF14111">
    <property type="entry name" value="DUF4283"/>
    <property type="match status" value="1"/>
</dbReference>
<evidence type="ECO:0000256" key="1">
    <source>
        <dbReference type="SAM" id="MobiDB-lite"/>
    </source>
</evidence>
<dbReference type="PANTHER" id="PTHR31286">
    <property type="entry name" value="GLYCINE-RICH CELL WALL STRUCTURAL PROTEIN 1.8-LIKE"/>
    <property type="match status" value="1"/>
</dbReference>
<sequence length="686" mass="77165">MATTAGGSSPPLRSYRDAVAGVAMRPPPPSVSFDTASFRPMGMLTRDQGMKHLRRWMLAQSFRGDFSVGAINARHVFIKFALEEDYTKLWIKSIWFVDGFPMRVFKWTPTFNPREESPIVPVWVRLPELPIQFFDREALFSIARLLDTPLRTDVSTATLVRPSVARVCVEINLLEPLQAEIGLGFGTEMIIQPVVYERLPKYYATCKHLGHDYDECYEKINNRGPVRLVEGEDQIASDHADLREKLDAQRAQRELHTRRKGKRDTVHEPEPAPEPEPEPELEPQTEPEPLFHEEALDGGTERDMPILWSPPKICQGIADVTTCSLEPAVPEEPLPQDDSPVCVEPVCVEPHPDTEDVALCPSGESTLQSDTEDVTKRLARHRRGRSLGDEPEAHSASPDRGKVRGWECSYTADSESGSKATSLGFSSHHGAYGSPRRAIYGETARIFGCGIELWESDLVLLGAGCELSGVHFGMPFAVSVGASPWIVGGDFNTVMSPDERSGGSTPSGIAMSDFHNAIADCALVDAGYVGSPYTWYSRRLRQRLDRVLFSSCWMTVFPKMQHMWTTHSEFLGVVRRNWQYPTLGSGMMRLQQKLTRLKHCLKEWNKTVFGNVFDNVAAAERGLKEADEAYDQDPCDRTLVEHNRCSAKLVRVLAQEETFWMQKAGIRWAKDGERNTRYFHSLVQKR</sequence>
<evidence type="ECO:0008006" key="5">
    <source>
        <dbReference type="Google" id="ProtNLM"/>
    </source>
</evidence>
<dbReference type="Gene3D" id="3.60.10.10">
    <property type="entry name" value="Endonuclease/exonuclease/phosphatase"/>
    <property type="match status" value="1"/>
</dbReference>
<dbReference type="GO" id="GO:0003824">
    <property type="term" value="F:catalytic activity"/>
    <property type="evidence" value="ECO:0007669"/>
    <property type="project" value="InterPro"/>
</dbReference>
<feature type="domain" description="Endonuclease/exonuclease/phosphatase" evidence="2">
    <location>
        <begin position="483"/>
        <end position="555"/>
    </location>
</feature>
<evidence type="ECO:0000259" key="2">
    <source>
        <dbReference type="Pfam" id="PF03372"/>
    </source>
</evidence>
<evidence type="ECO:0000259" key="3">
    <source>
        <dbReference type="Pfam" id="PF14111"/>
    </source>
</evidence>
<dbReference type="InterPro" id="IPR025558">
    <property type="entry name" value="DUF4283"/>
</dbReference>
<feature type="compositionally biased region" description="Basic and acidic residues" evidence="1">
    <location>
        <begin position="386"/>
        <end position="404"/>
    </location>
</feature>